<proteinExistence type="predicted"/>
<reference evidence="1 2" key="2">
    <citation type="journal article" date="2022" name="Mol. Ecol. Resour.">
        <title>The genomes of chicory, endive, great burdock and yacon provide insights into Asteraceae paleo-polyploidization history and plant inulin production.</title>
        <authorList>
            <person name="Fan W."/>
            <person name="Wang S."/>
            <person name="Wang H."/>
            <person name="Wang A."/>
            <person name="Jiang F."/>
            <person name="Liu H."/>
            <person name="Zhao H."/>
            <person name="Xu D."/>
            <person name="Zhang Y."/>
        </authorList>
    </citation>
    <scope>NUCLEOTIDE SEQUENCE [LARGE SCALE GENOMIC DNA]</scope>
    <source>
        <strain evidence="2">cv. Yunnan</strain>
        <tissue evidence="1">Leaves</tissue>
    </source>
</reference>
<reference evidence="2" key="1">
    <citation type="journal article" date="2022" name="Mol. Ecol. Resour.">
        <title>The genomes of chicory, endive, great burdock and yacon provide insights into Asteraceae palaeo-polyploidization history and plant inulin production.</title>
        <authorList>
            <person name="Fan W."/>
            <person name="Wang S."/>
            <person name="Wang H."/>
            <person name="Wang A."/>
            <person name="Jiang F."/>
            <person name="Liu H."/>
            <person name="Zhao H."/>
            <person name="Xu D."/>
            <person name="Zhang Y."/>
        </authorList>
    </citation>
    <scope>NUCLEOTIDE SEQUENCE [LARGE SCALE GENOMIC DNA]</scope>
    <source>
        <strain evidence="2">cv. Yunnan</strain>
    </source>
</reference>
<organism evidence="1 2">
    <name type="scientific">Smallanthus sonchifolius</name>
    <dbReference type="NCBI Taxonomy" id="185202"/>
    <lineage>
        <taxon>Eukaryota</taxon>
        <taxon>Viridiplantae</taxon>
        <taxon>Streptophyta</taxon>
        <taxon>Embryophyta</taxon>
        <taxon>Tracheophyta</taxon>
        <taxon>Spermatophyta</taxon>
        <taxon>Magnoliopsida</taxon>
        <taxon>eudicotyledons</taxon>
        <taxon>Gunneridae</taxon>
        <taxon>Pentapetalae</taxon>
        <taxon>asterids</taxon>
        <taxon>campanulids</taxon>
        <taxon>Asterales</taxon>
        <taxon>Asteraceae</taxon>
        <taxon>Asteroideae</taxon>
        <taxon>Heliantheae alliance</taxon>
        <taxon>Millerieae</taxon>
        <taxon>Smallanthus</taxon>
    </lineage>
</organism>
<evidence type="ECO:0000313" key="2">
    <source>
        <dbReference type="Proteomes" id="UP001056120"/>
    </source>
</evidence>
<dbReference type="Proteomes" id="UP001056120">
    <property type="component" value="Linkage Group LG01"/>
</dbReference>
<accession>A0ACB9K6T3</accession>
<keyword evidence="2" id="KW-1185">Reference proteome</keyword>
<sequence length="97" mass="10972">MNESLARRLLFQSVDLPGIVKGWEHLFVLVLVEAGIFPLHAIPMGILCPWKKKYPTLLEIVTQCIFLKLSIHLKENIGVALPWSLQSVELRQGLLSI</sequence>
<evidence type="ECO:0000313" key="1">
    <source>
        <dbReference type="EMBL" id="KAI3827967.1"/>
    </source>
</evidence>
<gene>
    <name evidence="1" type="ORF">L1987_02056</name>
</gene>
<dbReference type="EMBL" id="CM042018">
    <property type="protein sequence ID" value="KAI3827967.1"/>
    <property type="molecule type" value="Genomic_DNA"/>
</dbReference>
<protein>
    <submittedName>
        <fullName evidence="1">Uncharacterized protein</fullName>
    </submittedName>
</protein>
<name>A0ACB9K6T3_9ASTR</name>
<comment type="caution">
    <text evidence="1">The sequence shown here is derived from an EMBL/GenBank/DDBJ whole genome shotgun (WGS) entry which is preliminary data.</text>
</comment>